<evidence type="ECO:0008006" key="4">
    <source>
        <dbReference type="Google" id="ProtNLM"/>
    </source>
</evidence>
<dbReference type="EMBL" id="LSMT01000063">
    <property type="protein sequence ID" value="PFX29608.1"/>
    <property type="molecule type" value="Genomic_DNA"/>
</dbReference>
<evidence type="ECO:0000313" key="3">
    <source>
        <dbReference type="Proteomes" id="UP000225706"/>
    </source>
</evidence>
<gene>
    <name evidence="2" type="ORF">AWC38_SpisGene5664</name>
</gene>
<evidence type="ECO:0000256" key="1">
    <source>
        <dbReference type="SAM" id="MobiDB-lite"/>
    </source>
</evidence>
<dbReference type="AlphaFoldDB" id="A0A2B4SLZ7"/>
<comment type="caution">
    <text evidence="2">The sequence shown here is derived from an EMBL/GenBank/DDBJ whole genome shotgun (WGS) entry which is preliminary data.</text>
</comment>
<keyword evidence="3" id="KW-1185">Reference proteome</keyword>
<evidence type="ECO:0000313" key="2">
    <source>
        <dbReference type="EMBL" id="PFX29608.1"/>
    </source>
</evidence>
<organism evidence="2 3">
    <name type="scientific">Stylophora pistillata</name>
    <name type="common">Smooth cauliflower coral</name>
    <dbReference type="NCBI Taxonomy" id="50429"/>
    <lineage>
        <taxon>Eukaryota</taxon>
        <taxon>Metazoa</taxon>
        <taxon>Cnidaria</taxon>
        <taxon>Anthozoa</taxon>
        <taxon>Hexacorallia</taxon>
        <taxon>Scleractinia</taxon>
        <taxon>Astrocoeniina</taxon>
        <taxon>Pocilloporidae</taxon>
        <taxon>Stylophora</taxon>
    </lineage>
</organism>
<dbReference type="PROSITE" id="PS51257">
    <property type="entry name" value="PROKAR_LIPOPROTEIN"/>
    <property type="match status" value="1"/>
</dbReference>
<dbReference type="Proteomes" id="UP000225706">
    <property type="component" value="Unassembled WGS sequence"/>
</dbReference>
<reference evidence="3" key="1">
    <citation type="journal article" date="2017" name="bioRxiv">
        <title>Comparative analysis of the genomes of Stylophora pistillata and Acropora digitifera provides evidence for extensive differences between species of corals.</title>
        <authorList>
            <person name="Voolstra C.R."/>
            <person name="Li Y."/>
            <person name="Liew Y.J."/>
            <person name="Baumgarten S."/>
            <person name="Zoccola D."/>
            <person name="Flot J.-F."/>
            <person name="Tambutte S."/>
            <person name="Allemand D."/>
            <person name="Aranda M."/>
        </authorList>
    </citation>
    <scope>NUCLEOTIDE SEQUENCE [LARGE SCALE GENOMIC DNA]</scope>
</reference>
<name>A0A2B4SLZ7_STYPI</name>
<feature type="region of interest" description="Disordered" evidence="1">
    <location>
        <begin position="88"/>
        <end position="113"/>
    </location>
</feature>
<proteinExistence type="predicted"/>
<sequence>MTLNEVRSNGFWVLSGSSVVANMISSCVTCQKLHGTVQEQKMSDLPEDRLESTPPFTYCAVDYFGPFVIKKRIVFIVVTEKSVVMDNERAHGPGSCNTPGKPRNKIPKKPQGPEMKYLYLTPSSTSQITILLEESLIEELTGWLTVNNGEIVRVERPRKKKSTPGSEDKENTSATCVELQRDLISDENETGETKNSNHIEGVHAYVARDMCMYCRSSPCVLLSETLPARLRVFGQPRMNNHTKRKGDYRCFYTILNRRGLWLDPIYIARKEALGCYVGDVREVMPVCVVEDVRKRWPNPDGVPYCGHRRS</sequence>
<dbReference type="OrthoDB" id="5984532at2759"/>
<dbReference type="PANTHER" id="PTHR47331">
    <property type="entry name" value="PHD-TYPE DOMAIN-CONTAINING PROTEIN"/>
    <property type="match status" value="1"/>
</dbReference>
<dbReference type="STRING" id="50429.A0A2B4SLZ7"/>
<dbReference type="PANTHER" id="PTHR47331:SF5">
    <property type="entry name" value="RIBONUCLEASE H"/>
    <property type="match status" value="1"/>
</dbReference>
<accession>A0A2B4SLZ7</accession>
<protein>
    <recommendedName>
        <fullName evidence="4">Integrase zinc-binding domain-containing protein</fullName>
    </recommendedName>
</protein>